<protein>
    <recommendedName>
        <fullName evidence="4">Lipoprotein</fullName>
    </recommendedName>
</protein>
<comment type="caution">
    <text evidence="2">The sequence shown here is derived from an EMBL/GenBank/DDBJ whole genome shotgun (WGS) entry which is preliminary data.</text>
</comment>
<evidence type="ECO:0000313" key="2">
    <source>
        <dbReference type="EMBL" id="MDC3987659.1"/>
    </source>
</evidence>
<gene>
    <name evidence="2" type="ORF">KEG57_44755</name>
</gene>
<evidence type="ECO:0000313" key="3">
    <source>
        <dbReference type="Proteomes" id="UP001151081"/>
    </source>
</evidence>
<dbReference type="PROSITE" id="PS51257">
    <property type="entry name" value="PROKAR_LIPOPROTEIN"/>
    <property type="match status" value="1"/>
</dbReference>
<dbReference type="EMBL" id="JAGTJJ010000056">
    <property type="protein sequence ID" value="MDC3987659.1"/>
    <property type="molecule type" value="Genomic_DNA"/>
</dbReference>
<dbReference type="AlphaFoldDB" id="A0A9X3XC79"/>
<dbReference type="Proteomes" id="UP001151081">
    <property type="component" value="Unassembled WGS sequence"/>
</dbReference>
<keyword evidence="3" id="KW-1185">Reference proteome</keyword>
<organism evidence="2 3">
    <name type="scientific">Polyangium jinanense</name>
    <dbReference type="NCBI Taxonomy" id="2829994"/>
    <lineage>
        <taxon>Bacteria</taxon>
        <taxon>Pseudomonadati</taxon>
        <taxon>Myxococcota</taxon>
        <taxon>Polyangia</taxon>
        <taxon>Polyangiales</taxon>
        <taxon>Polyangiaceae</taxon>
        <taxon>Polyangium</taxon>
    </lineage>
</organism>
<name>A0A9X3XC79_9BACT</name>
<sequence length="143" mass="14659">MRVLFSAALMAGLFATSCGGSSPPPASTVEVPPSEAGATGAPAASSPAEASAPAEAKPSYKSDLEAWCNAPSRAPGAATASAEDRPRILAEWISAQLQTDQAKDLAKQMSVLDPGSRPGAFRKEVEAQGIKTCPFADEMSKPR</sequence>
<feature type="compositionally biased region" description="Low complexity" evidence="1">
    <location>
        <begin position="32"/>
        <end position="57"/>
    </location>
</feature>
<proteinExistence type="predicted"/>
<evidence type="ECO:0000256" key="1">
    <source>
        <dbReference type="SAM" id="MobiDB-lite"/>
    </source>
</evidence>
<accession>A0A9X3XC79</accession>
<feature type="region of interest" description="Disordered" evidence="1">
    <location>
        <begin position="18"/>
        <end position="57"/>
    </location>
</feature>
<reference evidence="2 3" key="1">
    <citation type="submission" date="2021-04" db="EMBL/GenBank/DDBJ databases">
        <title>Genome analysis of Polyangium sp.</title>
        <authorList>
            <person name="Li Y."/>
            <person name="Wang J."/>
        </authorList>
    </citation>
    <scope>NUCLEOTIDE SEQUENCE [LARGE SCALE GENOMIC DNA]</scope>
    <source>
        <strain evidence="2 3">SDU14</strain>
    </source>
</reference>
<dbReference type="RefSeq" id="WP_272424865.1">
    <property type="nucleotide sequence ID" value="NZ_JAGTJJ010000056.1"/>
</dbReference>
<evidence type="ECO:0008006" key="4">
    <source>
        <dbReference type="Google" id="ProtNLM"/>
    </source>
</evidence>